<evidence type="ECO:0000313" key="4">
    <source>
        <dbReference type="Proteomes" id="UP000053989"/>
    </source>
</evidence>
<dbReference type="EMBL" id="KN822135">
    <property type="protein sequence ID" value="KIM55411.1"/>
    <property type="molecule type" value="Genomic_DNA"/>
</dbReference>
<evidence type="ECO:0000256" key="1">
    <source>
        <dbReference type="SAM" id="Phobius"/>
    </source>
</evidence>
<sequence length="234" mass="25957">MSDPVASKSAFLCMYMKNHPDTLVAYVKYFGKVRGKVVTAQMTVIDTKGMTLTYHIKSGGNGQVHVPFKPPLAGYDDVKPRLLSMKAEAQEGLGMIKAPQLTTFEIPPYLVSVTLLICLIPAYFTCYPPLGTSFQIPFTSNEIPANVVDTFFHPARAFIAMIGFQPKLKWIAGMTLAAHAVESLYTWWLCKRYVKGCGVTAAYIAATMLSGAPVWLGIHRRVQQKRIESVMKEE</sequence>
<dbReference type="Proteomes" id="UP000053989">
    <property type="component" value="Unassembled WGS sequence"/>
</dbReference>
<keyword evidence="1" id="KW-1133">Transmembrane helix</keyword>
<dbReference type="Pfam" id="PF10615">
    <property type="entry name" value="DUF2470"/>
    <property type="match status" value="1"/>
</dbReference>
<dbReference type="InParanoid" id="A0A0C3DH41"/>
<evidence type="ECO:0000313" key="3">
    <source>
        <dbReference type="EMBL" id="KIM55411.1"/>
    </source>
</evidence>
<reference evidence="4" key="2">
    <citation type="submission" date="2015-01" db="EMBL/GenBank/DDBJ databases">
        <title>Evolutionary Origins and Diversification of the Mycorrhizal Mutualists.</title>
        <authorList>
            <consortium name="DOE Joint Genome Institute"/>
            <consortium name="Mycorrhizal Genomics Consortium"/>
            <person name="Kohler A."/>
            <person name="Kuo A."/>
            <person name="Nagy L.G."/>
            <person name="Floudas D."/>
            <person name="Copeland A."/>
            <person name="Barry K.W."/>
            <person name="Cichocki N."/>
            <person name="Veneault-Fourrey C."/>
            <person name="LaButti K."/>
            <person name="Lindquist E.A."/>
            <person name="Lipzen A."/>
            <person name="Lundell T."/>
            <person name="Morin E."/>
            <person name="Murat C."/>
            <person name="Riley R."/>
            <person name="Ohm R."/>
            <person name="Sun H."/>
            <person name="Tunlid A."/>
            <person name="Henrissat B."/>
            <person name="Grigoriev I.V."/>
            <person name="Hibbett D.S."/>
            <person name="Martin F."/>
        </authorList>
    </citation>
    <scope>NUCLEOTIDE SEQUENCE [LARGE SCALE GENOMIC DNA]</scope>
    <source>
        <strain evidence="4">Foug A</strain>
    </source>
</reference>
<reference evidence="3 4" key="1">
    <citation type="submission" date="2014-04" db="EMBL/GenBank/DDBJ databases">
        <authorList>
            <consortium name="DOE Joint Genome Institute"/>
            <person name="Kuo A."/>
            <person name="Kohler A."/>
            <person name="Nagy L.G."/>
            <person name="Floudas D."/>
            <person name="Copeland A."/>
            <person name="Barry K.W."/>
            <person name="Cichocki N."/>
            <person name="Veneault-Fourrey C."/>
            <person name="LaButti K."/>
            <person name="Lindquist E.A."/>
            <person name="Lipzen A."/>
            <person name="Lundell T."/>
            <person name="Morin E."/>
            <person name="Murat C."/>
            <person name="Sun H."/>
            <person name="Tunlid A."/>
            <person name="Henrissat B."/>
            <person name="Grigoriev I.V."/>
            <person name="Hibbett D.S."/>
            <person name="Martin F."/>
            <person name="Nordberg H.P."/>
            <person name="Cantor M.N."/>
            <person name="Hua S.X."/>
        </authorList>
    </citation>
    <scope>NUCLEOTIDE SEQUENCE [LARGE SCALE GENOMIC DNA]</scope>
    <source>
        <strain evidence="3 4">Foug A</strain>
    </source>
</reference>
<feature type="domain" description="DUF2470" evidence="2">
    <location>
        <begin position="9"/>
        <end position="85"/>
    </location>
</feature>
<dbReference type="PANTHER" id="PTHR37783">
    <property type="entry name" value="MEMBRANE PROTEIN, PUTATIVE (AFU_ORTHOLOGUE AFUA_1G04315)-RELATED"/>
    <property type="match status" value="1"/>
</dbReference>
<dbReference type="PANTHER" id="PTHR37783:SF1">
    <property type="entry name" value="MEMBRANE PROTEIN, PUTATIVE (AFU_ORTHOLOGUE AFUA_1G04315)-RELATED"/>
    <property type="match status" value="1"/>
</dbReference>
<dbReference type="OrthoDB" id="5553410at2759"/>
<accession>A0A0C3DH41</accession>
<dbReference type="Pfam" id="PF14934">
    <property type="entry name" value="TMEM254"/>
    <property type="match status" value="1"/>
</dbReference>
<keyword evidence="1" id="KW-0812">Transmembrane</keyword>
<dbReference type="HOGENOM" id="CLU_104759_0_0_1"/>
<protein>
    <recommendedName>
        <fullName evidence="2">DUF2470 domain-containing protein</fullName>
    </recommendedName>
</protein>
<organism evidence="3 4">
    <name type="scientific">Scleroderma citrinum Foug A</name>
    <dbReference type="NCBI Taxonomy" id="1036808"/>
    <lineage>
        <taxon>Eukaryota</taxon>
        <taxon>Fungi</taxon>
        <taxon>Dikarya</taxon>
        <taxon>Basidiomycota</taxon>
        <taxon>Agaricomycotina</taxon>
        <taxon>Agaricomycetes</taxon>
        <taxon>Agaricomycetidae</taxon>
        <taxon>Boletales</taxon>
        <taxon>Sclerodermatineae</taxon>
        <taxon>Sclerodermataceae</taxon>
        <taxon>Scleroderma</taxon>
    </lineage>
</organism>
<dbReference type="InterPro" id="IPR019595">
    <property type="entry name" value="DUF2470"/>
</dbReference>
<evidence type="ECO:0000259" key="2">
    <source>
        <dbReference type="Pfam" id="PF10615"/>
    </source>
</evidence>
<feature type="transmembrane region" description="Helical" evidence="1">
    <location>
        <begin position="200"/>
        <end position="218"/>
    </location>
</feature>
<proteinExistence type="predicted"/>
<dbReference type="Gene3D" id="3.20.180.10">
    <property type="entry name" value="PNP-oxidase-like"/>
    <property type="match status" value="1"/>
</dbReference>
<dbReference type="AlphaFoldDB" id="A0A0C3DH41"/>
<gene>
    <name evidence="3" type="ORF">SCLCIDRAFT_1221094</name>
</gene>
<keyword evidence="1" id="KW-0472">Membrane</keyword>
<keyword evidence="4" id="KW-1185">Reference proteome</keyword>
<name>A0A0C3DH41_9AGAM</name>
<dbReference type="InterPro" id="IPR037119">
    <property type="entry name" value="Haem_oxidase_HugZ-like_sf"/>
</dbReference>
<dbReference type="InterPro" id="IPR028110">
    <property type="entry name" value="TMEM254"/>
</dbReference>